<dbReference type="AlphaFoldDB" id="A0A8J4AA88"/>
<dbReference type="RefSeq" id="WP_207123043.1">
    <property type="nucleotide sequence ID" value="NZ_BOPO01000006.1"/>
</dbReference>
<dbReference type="InterPro" id="IPR050712">
    <property type="entry name" value="NAD(P)H-dep_reductase"/>
</dbReference>
<dbReference type="SUPFAM" id="SSF52218">
    <property type="entry name" value="Flavoproteins"/>
    <property type="match status" value="1"/>
</dbReference>
<reference evidence="3" key="1">
    <citation type="journal article" date="2021" name="Int. J. Syst. Evol. Microbiol.">
        <title>Actinocatenispora comari sp. nov., an endophytic actinomycete isolated from aerial parts of Comarum salesowianum.</title>
        <authorList>
            <person name="Oyunbileg N."/>
            <person name="Iizaka Y."/>
            <person name="Hamada M."/>
            <person name="Davaapurev B.O."/>
            <person name="Fukumoto A."/>
            <person name="Tsetseg B."/>
            <person name="Kato F."/>
            <person name="Tamura T."/>
            <person name="Batkhuu J."/>
            <person name="Anzai Y."/>
        </authorList>
    </citation>
    <scope>NUCLEOTIDE SEQUENCE [LARGE SCALE GENOMIC DNA]</scope>
    <source>
        <strain evidence="3">NUM-2625</strain>
    </source>
</reference>
<dbReference type="Gene3D" id="3.40.50.360">
    <property type="match status" value="1"/>
</dbReference>
<dbReference type="Pfam" id="PF03358">
    <property type="entry name" value="FMN_red"/>
    <property type="match status" value="1"/>
</dbReference>
<name>A0A8J4AA88_9ACTN</name>
<dbReference type="EMBL" id="BOPO01000006">
    <property type="protein sequence ID" value="GIL25427.1"/>
    <property type="molecule type" value="Genomic_DNA"/>
</dbReference>
<accession>A0A8J4AA88</accession>
<keyword evidence="3" id="KW-1185">Reference proteome</keyword>
<protein>
    <submittedName>
        <fullName evidence="2">FMN reductase</fullName>
    </submittedName>
</protein>
<dbReference type="GO" id="GO:0016491">
    <property type="term" value="F:oxidoreductase activity"/>
    <property type="evidence" value="ECO:0007669"/>
    <property type="project" value="InterPro"/>
</dbReference>
<feature type="domain" description="NADPH-dependent FMN reductase-like" evidence="1">
    <location>
        <begin position="2"/>
        <end position="146"/>
    </location>
</feature>
<comment type="caution">
    <text evidence="2">The sequence shown here is derived from an EMBL/GenBank/DDBJ whole genome shotgun (WGS) entry which is preliminary data.</text>
</comment>
<proteinExistence type="predicted"/>
<dbReference type="PANTHER" id="PTHR30543:SF21">
    <property type="entry name" value="NAD(P)H-DEPENDENT FMN REDUCTASE LOT6"/>
    <property type="match status" value="1"/>
</dbReference>
<sequence length="190" mass="20848">MTRIAIIVGSTRPGRKARDVAEWIHSIAIRRTDAEFSIVDLLDAALPLLDEPIPPAAAQYRHDHTRRWATTVDQFDGYVFVTPEYNHSTSAALKNALDFVYAEWTNKAAGFVGYGVSGGTRAVEHLRLVMAELQVADVRGQVALSLWDDFSESGVVTPRPQQAEAAAAMLGQLVAWSTALRSVRVHQPVP</sequence>
<dbReference type="Proteomes" id="UP000614996">
    <property type="component" value="Unassembled WGS sequence"/>
</dbReference>
<dbReference type="InterPro" id="IPR005025">
    <property type="entry name" value="FMN_Rdtase-like_dom"/>
</dbReference>
<dbReference type="GO" id="GO:0005829">
    <property type="term" value="C:cytosol"/>
    <property type="evidence" value="ECO:0007669"/>
    <property type="project" value="TreeGrafter"/>
</dbReference>
<dbReference type="InterPro" id="IPR029039">
    <property type="entry name" value="Flavoprotein-like_sf"/>
</dbReference>
<dbReference type="GO" id="GO:0010181">
    <property type="term" value="F:FMN binding"/>
    <property type="evidence" value="ECO:0007669"/>
    <property type="project" value="TreeGrafter"/>
</dbReference>
<organism evidence="2 3">
    <name type="scientific">Actinocatenispora comari</name>
    <dbReference type="NCBI Taxonomy" id="2807577"/>
    <lineage>
        <taxon>Bacteria</taxon>
        <taxon>Bacillati</taxon>
        <taxon>Actinomycetota</taxon>
        <taxon>Actinomycetes</taxon>
        <taxon>Micromonosporales</taxon>
        <taxon>Micromonosporaceae</taxon>
        <taxon>Actinocatenispora</taxon>
    </lineage>
</organism>
<dbReference type="PANTHER" id="PTHR30543">
    <property type="entry name" value="CHROMATE REDUCTASE"/>
    <property type="match status" value="1"/>
</dbReference>
<evidence type="ECO:0000313" key="2">
    <source>
        <dbReference type="EMBL" id="GIL25427.1"/>
    </source>
</evidence>
<evidence type="ECO:0000259" key="1">
    <source>
        <dbReference type="Pfam" id="PF03358"/>
    </source>
</evidence>
<gene>
    <name evidence="2" type="ORF">NUM_06820</name>
</gene>
<evidence type="ECO:0000313" key="3">
    <source>
        <dbReference type="Proteomes" id="UP000614996"/>
    </source>
</evidence>